<keyword evidence="8 9" id="KW-0472">Membrane</keyword>
<dbReference type="PANTHER" id="PTHR12369:SF5">
    <property type="entry name" value="HEXOSYLTRANSFERASE"/>
    <property type="match status" value="1"/>
</dbReference>
<gene>
    <name evidence="11" type="ORF">PACLA_8A066807</name>
</gene>
<dbReference type="Pfam" id="PF05679">
    <property type="entry name" value="CHGN"/>
    <property type="match status" value="1"/>
</dbReference>
<dbReference type="InterPro" id="IPR051227">
    <property type="entry name" value="CS_glycosyltransferase"/>
</dbReference>
<keyword evidence="3 9" id="KW-0808">Transferase</keyword>
<feature type="compositionally biased region" description="Basic and acidic residues" evidence="10">
    <location>
        <begin position="543"/>
        <end position="564"/>
    </location>
</feature>
<feature type="compositionally biased region" description="Basic and acidic residues" evidence="10">
    <location>
        <begin position="327"/>
        <end position="343"/>
    </location>
</feature>
<feature type="region of interest" description="Disordered" evidence="10">
    <location>
        <begin position="518"/>
        <end position="638"/>
    </location>
</feature>
<dbReference type="EC" id="2.4.1.244" evidence="9"/>
<dbReference type="Gene3D" id="3.90.550.10">
    <property type="entry name" value="Spore Coat Polysaccharide Biosynthesis Protein SpsA, Chain A"/>
    <property type="match status" value="1"/>
</dbReference>
<dbReference type="PROSITE" id="PS51257">
    <property type="entry name" value="PROKAR_LIPOPROTEIN"/>
    <property type="match status" value="1"/>
</dbReference>
<proteinExistence type="inferred from homology"/>
<protein>
    <recommendedName>
        <fullName evidence="9">Beta-1,4-N-acetylgalactosaminyltransferase</fullName>
        <ecNumber evidence="9">2.4.1.244</ecNumber>
    </recommendedName>
</protein>
<feature type="region of interest" description="Disordered" evidence="10">
    <location>
        <begin position="651"/>
        <end position="695"/>
    </location>
</feature>
<dbReference type="Gene3D" id="2.60.120.1560">
    <property type="match status" value="1"/>
</dbReference>
<evidence type="ECO:0000256" key="5">
    <source>
        <dbReference type="ARBA" id="ARBA00022968"/>
    </source>
</evidence>
<dbReference type="SUPFAM" id="SSF53448">
    <property type="entry name" value="Nucleotide-diphospho-sugar transferases"/>
    <property type="match status" value="1"/>
</dbReference>
<dbReference type="AlphaFoldDB" id="A0A6S7GCF8"/>
<dbReference type="InterPro" id="IPR029044">
    <property type="entry name" value="Nucleotide-diphossugar_trans"/>
</dbReference>
<dbReference type="EMBL" id="CACRXK020001533">
    <property type="protein sequence ID" value="CAB3989678.1"/>
    <property type="molecule type" value="Genomic_DNA"/>
</dbReference>
<comment type="catalytic activity">
    <reaction evidence="9">
        <text>an N-acetyl-beta-D-glucosaminyl derivative + UDP-N-acetyl-alpha-D-galactosamine = an N-acetyl-beta-D-galactosaminyl-(1-&gt;4)-N-acetyl-beta-D-glucosaminyl derivative + UDP + H(+)</text>
        <dbReference type="Rhea" id="RHEA:20493"/>
        <dbReference type="ChEBI" id="CHEBI:15378"/>
        <dbReference type="ChEBI" id="CHEBI:58223"/>
        <dbReference type="ChEBI" id="CHEBI:61631"/>
        <dbReference type="ChEBI" id="CHEBI:67138"/>
        <dbReference type="ChEBI" id="CHEBI:138027"/>
        <dbReference type="EC" id="2.4.1.244"/>
    </reaction>
</comment>
<dbReference type="PROSITE" id="PS51820">
    <property type="entry name" value="PA14"/>
    <property type="match status" value="1"/>
</dbReference>
<evidence type="ECO:0000256" key="2">
    <source>
        <dbReference type="ARBA" id="ARBA00009239"/>
    </source>
</evidence>
<dbReference type="GO" id="GO:0033842">
    <property type="term" value="F:N-acetyl-beta-glucosaminyl-derivative 4-beta-N-acetylgalactosaminyltransferase activity"/>
    <property type="evidence" value="ECO:0007669"/>
    <property type="project" value="UniProtKB-EC"/>
</dbReference>
<comment type="function">
    <text evidence="9">Transfers N-acetylgalactosamine (GalNAc) from UDP-GalNAc to N-acetylglucosamine-beta-benzyl with a beta-1,4-linkage to form N,N'-diacetyllactosediamine, GalNAc-beta-1,4-GlcNAc structures in N-linked glycans and probably O-linked glycans.</text>
</comment>
<reference evidence="11" key="1">
    <citation type="submission" date="2020-04" db="EMBL/GenBank/DDBJ databases">
        <authorList>
            <person name="Alioto T."/>
            <person name="Alioto T."/>
            <person name="Gomez Garrido J."/>
        </authorList>
    </citation>
    <scope>NUCLEOTIDE SEQUENCE</scope>
    <source>
        <strain evidence="11">A484AB</strain>
    </source>
</reference>
<name>A0A6S7GCF8_PARCT</name>
<dbReference type="OrthoDB" id="5971499at2759"/>
<dbReference type="SMART" id="SM00758">
    <property type="entry name" value="PA14"/>
    <property type="match status" value="1"/>
</dbReference>
<dbReference type="Proteomes" id="UP001152795">
    <property type="component" value="Unassembled WGS sequence"/>
</dbReference>
<dbReference type="InterPro" id="IPR037524">
    <property type="entry name" value="PA14/GLEYA"/>
</dbReference>
<dbReference type="PANTHER" id="PTHR12369">
    <property type="entry name" value="CHONDROITIN SYNTHASE"/>
    <property type="match status" value="1"/>
</dbReference>
<feature type="compositionally biased region" description="Basic and acidic residues" evidence="10">
    <location>
        <begin position="654"/>
        <end position="695"/>
    </location>
</feature>
<evidence type="ECO:0000256" key="7">
    <source>
        <dbReference type="ARBA" id="ARBA00023034"/>
    </source>
</evidence>
<evidence type="ECO:0000256" key="10">
    <source>
        <dbReference type="SAM" id="MobiDB-lite"/>
    </source>
</evidence>
<keyword evidence="4 9" id="KW-0812">Transmembrane</keyword>
<keyword evidence="12" id="KW-1185">Reference proteome</keyword>
<keyword evidence="6 9" id="KW-1133">Transmembrane helix</keyword>
<dbReference type="InterPro" id="IPR011658">
    <property type="entry name" value="PA14_dom"/>
</dbReference>
<evidence type="ECO:0000313" key="11">
    <source>
        <dbReference type="EMBL" id="CAB3989678.1"/>
    </source>
</evidence>
<comment type="subcellular location">
    <subcellularLocation>
        <location evidence="1 9">Golgi apparatus</location>
        <location evidence="1 9">Golgi stack membrane</location>
        <topology evidence="1 9">Single-pass type II membrane protein</topology>
    </subcellularLocation>
</comment>
<dbReference type="Pfam" id="PF07691">
    <property type="entry name" value="PA14"/>
    <property type="match status" value="1"/>
</dbReference>
<dbReference type="GO" id="GO:0032580">
    <property type="term" value="C:Golgi cisterna membrane"/>
    <property type="evidence" value="ECO:0007669"/>
    <property type="project" value="UniProtKB-SubCell"/>
</dbReference>
<organism evidence="11 12">
    <name type="scientific">Paramuricea clavata</name>
    <name type="common">Red gorgonian</name>
    <name type="synonym">Violescent sea-whip</name>
    <dbReference type="NCBI Taxonomy" id="317549"/>
    <lineage>
        <taxon>Eukaryota</taxon>
        <taxon>Metazoa</taxon>
        <taxon>Cnidaria</taxon>
        <taxon>Anthozoa</taxon>
        <taxon>Octocorallia</taxon>
        <taxon>Malacalcyonacea</taxon>
        <taxon>Plexauridae</taxon>
        <taxon>Paramuricea</taxon>
    </lineage>
</organism>
<evidence type="ECO:0000313" key="12">
    <source>
        <dbReference type="Proteomes" id="UP001152795"/>
    </source>
</evidence>
<dbReference type="InterPro" id="IPR008428">
    <property type="entry name" value="Chond_GalNAc"/>
</dbReference>
<accession>A0A6S7GCF8</accession>
<evidence type="ECO:0000256" key="3">
    <source>
        <dbReference type="ARBA" id="ARBA00022679"/>
    </source>
</evidence>
<feature type="region of interest" description="Disordered" evidence="10">
    <location>
        <begin position="318"/>
        <end position="365"/>
    </location>
</feature>
<feature type="compositionally biased region" description="Basic and acidic residues" evidence="10">
    <location>
        <begin position="629"/>
        <end position="638"/>
    </location>
</feature>
<comment type="similarity">
    <text evidence="2 9">Belongs to the chondroitin N-acetylgalactosaminyltransferase family.</text>
</comment>
<feature type="transmembrane region" description="Helical" evidence="9">
    <location>
        <begin position="12"/>
        <end position="30"/>
    </location>
</feature>
<evidence type="ECO:0000256" key="6">
    <source>
        <dbReference type="ARBA" id="ARBA00022989"/>
    </source>
</evidence>
<comment type="caution">
    <text evidence="11">The sequence shown here is derived from an EMBL/GenBank/DDBJ whole genome shotgun (WGS) entry which is preliminary data.</text>
</comment>
<keyword evidence="5 9" id="KW-0735">Signal-anchor</keyword>
<evidence type="ECO:0000256" key="8">
    <source>
        <dbReference type="ARBA" id="ARBA00023136"/>
    </source>
</evidence>
<evidence type="ECO:0000256" key="4">
    <source>
        <dbReference type="ARBA" id="ARBA00022692"/>
    </source>
</evidence>
<evidence type="ECO:0000256" key="9">
    <source>
        <dbReference type="RuleBase" id="RU364016"/>
    </source>
</evidence>
<sequence length="1201" mass="139141">MVYTPRRRRLVRAIFVGLIFIGCVLLFERWNVSGPPVSNHDPRIAKYVNEPLDTIYRERKTTRRDVNVTKVLVINQKKQIKNSDVTKKLNITWIKHPWTSSLRGFLNVHVWLDWCGSTVNDLRRNIHFPNYPDVRLKTKLFHLSHDAHNFGQRVFGYLHPPRTGHYTFAMSSDDSSELWLSSDDDPKNARLIAWVGNLSDPLWQGIVGDGEFTKYESQISGKIFLRRNRRYFVEALHKQSTSNDHLLVAWKIPLVGNFSHITRGRISQYIHPHELHNLDVTRYARHIPLTPAVLQEPIILQKLQDQILVDILNPTQNTDTPVSSDARLYRSDDYPISKGDQNRKPIGKSEQFSPTGKKYLSDQGSKDSHVKQILEDVSFDTKFRQSIAHKMYRSCDYNPSYRVDFKVARYEGVYLIHETAVYPDDRTHLQHVEYFKPCYEMRSADSHGQMLPGVDQSEFDERDDSEDSWNEGGGVEGNIITVNYRDHRLDSVNKSNFSGGKRFNKRKILAILESGNKNTSNSRYERKSDGTTVTSRLAVSSARSHDNNFQERGIEHGGDLKKSENIFIPESNSDESMVKKSPKTTGDEVRNSLETPVNRVGRISNARVNGGSERRISKNTKTKTGIEGQSRESLERPVEAVERVARIHSTSGRTLDKAKRSENDQMNENFKEQQGLRESTRNNVDSPKHELEKRHALTLSGTKISERNSVKEKRITNSTQEIIKEIIKRRRMERRQGDVHNQVRIVDQVGTKKNSSVVRQGNSFSNDEAKLWHRKRGNSRRSKNIFVDDSSPLAMTFRTLHESGQWKEIKEYAERNGLLLNKKTWMYVTWKFLRYEKPKKPHDKLVEFVYKQNPPKCRTDGNILLNEKVAKGIVWKYMQDLRKRYGSDVYLRRIVNIEENHDIIKGDRYLIELDLGLRDKNETIQVSDYVYLPLGAQSFCSPQHFVWRKNVTVHVIVPVKDQGKWVQHFIDDMSELYETTQDSNVNVIIVDFNSTDIDIEQALKRSSLKRYRFLQVNGSFQRALGVQIGADVVENPDDIIFTCDLHLDIPNNMIDVLRKHCIQGKMAFSPMVLRLECGFTPTLPFGEWETMGYGLFAIYKSDFDRIGGMNIDEFKTKWGGEDWEMVDRCLTKGMEIERLRVPEFYHYFHSKQGMWGSYGFEDNVSGSIGDTIIEDELVPVYDEEEDSAIGYSYNQPLMPEY</sequence>
<evidence type="ECO:0000256" key="1">
    <source>
        <dbReference type="ARBA" id="ARBA00004447"/>
    </source>
</evidence>
<keyword evidence="7 9" id="KW-0333">Golgi apparatus</keyword>
<feature type="compositionally biased region" description="Polar residues" evidence="10">
    <location>
        <begin position="530"/>
        <end position="542"/>
    </location>
</feature>